<sequence length="123" mass="13570">MDSSEYLRILARLDVRAFRAERAQCKLEQSLEAAQTTLKVANEERDHVSKLADIFFDLSQTMGSVIDYLLKDRCSKEPGQEPESTKVMLDVILKQMKTESGISVGDSGSDPEIGSAKAAEKSS</sequence>
<evidence type="ECO:0000256" key="1">
    <source>
        <dbReference type="SAM" id="MobiDB-lite"/>
    </source>
</evidence>
<name>A0A0G4PCH9_PENC3</name>
<evidence type="ECO:0000313" key="3">
    <source>
        <dbReference type="Proteomes" id="UP000053732"/>
    </source>
</evidence>
<reference evidence="2 3" key="1">
    <citation type="journal article" date="2014" name="Nat. Commun.">
        <title>Multiple recent horizontal transfers of a large genomic region in cheese making fungi.</title>
        <authorList>
            <person name="Cheeseman K."/>
            <person name="Ropars J."/>
            <person name="Renault P."/>
            <person name="Dupont J."/>
            <person name="Gouzy J."/>
            <person name="Branca A."/>
            <person name="Abraham A.L."/>
            <person name="Ceppi M."/>
            <person name="Conseiller E."/>
            <person name="Debuchy R."/>
            <person name="Malagnac F."/>
            <person name="Goarin A."/>
            <person name="Silar P."/>
            <person name="Lacoste S."/>
            <person name="Sallet E."/>
            <person name="Bensimon A."/>
            <person name="Giraud T."/>
            <person name="Brygoo Y."/>
        </authorList>
    </citation>
    <scope>NUCLEOTIDE SEQUENCE [LARGE SCALE GENOMIC DNA]</scope>
    <source>
        <strain evidence="3">FM 013</strain>
    </source>
</reference>
<feature type="region of interest" description="Disordered" evidence="1">
    <location>
        <begin position="100"/>
        <end position="123"/>
    </location>
</feature>
<protein>
    <submittedName>
        <fullName evidence="2">Str. FM013</fullName>
    </submittedName>
</protein>
<dbReference type="AlphaFoldDB" id="A0A0G4PCH9"/>
<evidence type="ECO:0000313" key="2">
    <source>
        <dbReference type="EMBL" id="CRL24012.1"/>
    </source>
</evidence>
<organism evidence="2 3">
    <name type="scientific">Penicillium camemberti (strain FM 013)</name>
    <dbReference type="NCBI Taxonomy" id="1429867"/>
    <lineage>
        <taxon>Eukaryota</taxon>
        <taxon>Fungi</taxon>
        <taxon>Dikarya</taxon>
        <taxon>Ascomycota</taxon>
        <taxon>Pezizomycotina</taxon>
        <taxon>Eurotiomycetes</taxon>
        <taxon>Eurotiomycetidae</taxon>
        <taxon>Eurotiales</taxon>
        <taxon>Aspergillaceae</taxon>
        <taxon>Penicillium</taxon>
    </lineage>
</organism>
<proteinExistence type="predicted"/>
<accession>A0A0G4PCH9</accession>
<keyword evidence="3" id="KW-1185">Reference proteome</keyword>
<dbReference type="Proteomes" id="UP000053732">
    <property type="component" value="Unassembled WGS sequence"/>
</dbReference>
<dbReference type="EMBL" id="HG793144">
    <property type="protein sequence ID" value="CRL24012.1"/>
    <property type="molecule type" value="Genomic_DNA"/>
</dbReference>
<gene>
    <name evidence="2" type="ORF">PCAMFM013_S011g000006</name>
</gene>